<evidence type="ECO:0000313" key="3">
    <source>
        <dbReference type="EnsemblMetazoa" id="OVOC9269.1"/>
    </source>
</evidence>
<evidence type="ECO:0000256" key="1">
    <source>
        <dbReference type="SAM" id="SignalP"/>
    </source>
</evidence>
<dbReference type="EnsemblMetazoa" id="OVOC9269.1">
    <property type="protein sequence ID" value="OVOC9269.1"/>
    <property type="gene ID" value="WBGene00246078"/>
</dbReference>
<proteinExistence type="predicted"/>
<reference evidence="4" key="1">
    <citation type="submission" date="2013-10" db="EMBL/GenBank/DDBJ databases">
        <title>Genome sequencing of Onchocerca volvulus.</title>
        <authorList>
            <person name="Cotton J."/>
            <person name="Tsai J."/>
            <person name="Stanley E."/>
            <person name="Tracey A."/>
            <person name="Holroyd N."/>
            <person name="Lustigman S."/>
            <person name="Berriman M."/>
        </authorList>
    </citation>
    <scope>NUCLEOTIDE SEQUENCE</scope>
</reference>
<dbReference type="PROSITE" id="PS50041">
    <property type="entry name" value="C_TYPE_LECTIN_2"/>
    <property type="match status" value="1"/>
</dbReference>
<reference evidence="3" key="2">
    <citation type="submission" date="2022-06" db="UniProtKB">
        <authorList>
            <consortium name="EnsemblMetazoa"/>
        </authorList>
    </citation>
    <scope>IDENTIFICATION</scope>
</reference>
<keyword evidence="1" id="KW-0732">Signal</keyword>
<dbReference type="Gene3D" id="3.10.100.10">
    <property type="entry name" value="Mannose-Binding Protein A, subunit A"/>
    <property type="match status" value="1"/>
</dbReference>
<dbReference type="EMBL" id="CMVM020000259">
    <property type="status" value="NOT_ANNOTATED_CDS"/>
    <property type="molecule type" value="Genomic_DNA"/>
</dbReference>
<name>A0A8R1Y556_ONCVO</name>
<dbReference type="SUPFAM" id="SSF56436">
    <property type="entry name" value="C-type lectin-like"/>
    <property type="match status" value="1"/>
</dbReference>
<sequence length="313" mass="35498">MRNILLSTIWFHILELINRCNACLATHEVGVAKLHVTTYNPRTPTTTIKPNMECFPLARQKRDESSYSSSSSIHSLLNLPKHCLPEDYLKTAIAEMKAGLVQPVNQSSDLKEERNVLFPLSISKHPAIAIEHHTINDHNDNSELLSSKHSTEKLCQDFEWEGPVFLHNQSLKMTVPYCYKVSLSIFQYVASIDEETDELTRLTQKSAHEKCHSYNGKNGGSSDLVSIHSNDENYELQSTLSFFGWKSAWIGLAYDNVRTTWHWLDGTTLSFSKLLLRNPTQHCAILLTNGSWISEDCKSQSVSNFICKKRAIA</sequence>
<dbReference type="InterPro" id="IPR016186">
    <property type="entry name" value="C-type_lectin-like/link_sf"/>
</dbReference>
<dbReference type="CDD" id="cd00037">
    <property type="entry name" value="CLECT"/>
    <property type="match status" value="1"/>
</dbReference>
<evidence type="ECO:0000313" key="4">
    <source>
        <dbReference type="Proteomes" id="UP000024404"/>
    </source>
</evidence>
<keyword evidence="4" id="KW-1185">Reference proteome</keyword>
<accession>A0A8R1Y556</accession>
<dbReference type="Proteomes" id="UP000024404">
    <property type="component" value="Unassembled WGS sequence"/>
</dbReference>
<evidence type="ECO:0000259" key="2">
    <source>
        <dbReference type="PROSITE" id="PS50041"/>
    </source>
</evidence>
<dbReference type="InterPro" id="IPR001304">
    <property type="entry name" value="C-type_lectin-like"/>
</dbReference>
<organism evidence="3 4">
    <name type="scientific">Onchocerca volvulus</name>
    <dbReference type="NCBI Taxonomy" id="6282"/>
    <lineage>
        <taxon>Eukaryota</taxon>
        <taxon>Metazoa</taxon>
        <taxon>Ecdysozoa</taxon>
        <taxon>Nematoda</taxon>
        <taxon>Chromadorea</taxon>
        <taxon>Rhabditida</taxon>
        <taxon>Spirurina</taxon>
        <taxon>Spiruromorpha</taxon>
        <taxon>Filarioidea</taxon>
        <taxon>Onchocercidae</taxon>
        <taxon>Onchocerca</taxon>
    </lineage>
</organism>
<feature type="domain" description="C-type lectin" evidence="2">
    <location>
        <begin position="201"/>
        <end position="300"/>
    </location>
</feature>
<dbReference type="PANTHER" id="PTHR22803">
    <property type="entry name" value="MANNOSE, PHOSPHOLIPASE, LECTIN RECEPTOR RELATED"/>
    <property type="match status" value="1"/>
</dbReference>
<dbReference type="InterPro" id="IPR016187">
    <property type="entry name" value="CTDL_fold"/>
</dbReference>
<dbReference type="AlphaFoldDB" id="A0A8R1Y556"/>
<protein>
    <submittedName>
        <fullName evidence="3">C-type lectin domain-containing protein</fullName>
    </submittedName>
</protein>
<dbReference type="InterPro" id="IPR050111">
    <property type="entry name" value="C-type_lectin/snaclec_domain"/>
</dbReference>
<dbReference type="Pfam" id="PF00059">
    <property type="entry name" value="Lectin_C"/>
    <property type="match status" value="1"/>
</dbReference>
<feature type="signal peptide" evidence="1">
    <location>
        <begin position="1"/>
        <end position="22"/>
    </location>
</feature>
<dbReference type="SMART" id="SM00034">
    <property type="entry name" value="CLECT"/>
    <property type="match status" value="1"/>
</dbReference>
<feature type="chain" id="PRO_5035934295" evidence="1">
    <location>
        <begin position="23"/>
        <end position="313"/>
    </location>
</feature>
<dbReference type="OMA" id="PYCYKYV"/>